<evidence type="ECO:0000256" key="1">
    <source>
        <dbReference type="ARBA" id="ARBA00022679"/>
    </source>
</evidence>
<feature type="non-terminal residue" evidence="7">
    <location>
        <position position="1"/>
    </location>
</feature>
<organism evidence="6 7">
    <name type="scientific">Limulus polyphemus</name>
    <name type="common">Atlantic horseshoe crab</name>
    <dbReference type="NCBI Taxonomy" id="6850"/>
    <lineage>
        <taxon>Eukaryota</taxon>
        <taxon>Metazoa</taxon>
        <taxon>Ecdysozoa</taxon>
        <taxon>Arthropoda</taxon>
        <taxon>Chelicerata</taxon>
        <taxon>Merostomata</taxon>
        <taxon>Xiphosura</taxon>
        <taxon>Limulidae</taxon>
        <taxon>Limulus</taxon>
    </lineage>
</organism>
<dbReference type="RefSeq" id="XP_013793491.2">
    <property type="nucleotide sequence ID" value="XM_013938037.2"/>
</dbReference>
<dbReference type="PANTHER" id="PTHR11255">
    <property type="entry name" value="DIACYLGLYCEROL KINASE"/>
    <property type="match status" value="1"/>
</dbReference>
<keyword evidence="4" id="KW-0067">ATP-binding</keyword>
<feature type="domain" description="Diacylglycerol kinase accessory" evidence="5">
    <location>
        <begin position="1"/>
        <end position="124"/>
    </location>
</feature>
<dbReference type="SUPFAM" id="SSF111331">
    <property type="entry name" value="NAD kinase/diacylglycerol kinase-like"/>
    <property type="match status" value="1"/>
</dbReference>
<protein>
    <submittedName>
        <fullName evidence="7">Diacylglycerol kinase 1-like</fullName>
    </submittedName>
</protein>
<evidence type="ECO:0000256" key="3">
    <source>
        <dbReference type="ARBA" id="ARBA00022777"/>
    </source>
</evidence>
<evidence type="ECO:0000256" key="2">
    <source>
        <dbReference type="ARBA" id="ARBA00022741"/>
    </source>
</evidence>
<keyword evidence="3" id="KW-0418">Kinase</keyword>
<dbReference type="Gene3D" id="2.60.200.40">
    <property type="match status" value="1"/>
</dbReference>
<sequence>FQCDGQPLDLANGPSLQGIAVLNIPSIYGGSNLWGDNPSCRRKSKCRNKTKDKDGLVNSMQPIDLSAAVQDIGDTKFEVIGLENCMHVGQVKAGLRGSGRRLAQCSSVVIKTKKRFPMQIDGEPWVQTACSVRNVSFYVRH</sequence>
<keyword evidence="2" id="KW-0547">Nucleotide-binding</keyword>
<evidence type="ECO:0000313" key="7">
    <source>
        <dbReference type="RefSeq" id="XP_013793491.2"/>
    </source>
</evidence>
<proteinExistence type="predicted"/>
<dbReference type="InterPro" id="IPR016064">
    <property type="entry name" value="NAD/diacylglycerol_kinase_sf"/>
</dbReference>
<evidence type="ECO:0000256" key="4">
    <source>
        <dbReference type="ARBA" id="ARBA00022840"/>
    </source>
</evidence>
<dbReference type="SMART" id="SM00045">
    <property type="entry name" value="DAGKa"/>
    <property type="match status" value="1"/>
</dbReference>
<evidence type="ECO:0000259" key="5">
    <source>
        <dbReference type="SMART" id="SM00045"/>
    </source>
</evidence>
<dbReference type="GeneID" id="106477477"/>
<dbReference type="InterPro" id="IPR037607">
    <property type="entry name" value="DGK"/>
</dbReference>
<dbReference type="Proteomes" id="UP000694941">
    <property type="component" value="Unplaced"/>
</dbReference>
<evidence type="ECO:0000313" key="6">
    <source>
        <dbReference type="Proteomes" id="UP000694941"/>
    </source>
</evidence>
<reference evidence="7" key="1">
    <citation type="submission" date="2025-08" db="UniProtKB">
        <authorList>
            <consortium name="RefSeq"/>
        </authorList>
    </citation>
    <scope>IDENTIFICATION</scope>
    <source>
        <tissue evidence="7">Muscle</tissue>
    </source>
</reference>
<accession>A0ABM1C3F9</accession>
<dbReference type="PANTHER" id="PTHR11255:SF48">
    <property type="entry name" value="DIACYLGLYCEROL KINASE 1"/>
    <property type="match status" value="1"/>
</dbReference>
<dbReference type="Pfam" id="PF00609">
    <property type="entry name" value="DAGK_acc"/>
    <property type="match status" value="1"/>
</dbReference>
<keyword evidence="6" id="KW-1185">Reference proteome</keyword>
<gene>
    <name evidence="7" type="primary">LOC106477477</name>
</gene>
<dbReference type="InterPro" id="IPR000756">
    <property type="entry name" value="Diacylglycerol_kin_accessory"/>
</dbReference>
<name>A0ABM1C3F9_LIMPO</name>
<keyword evidence="1" id="KW-0808">Transferase</keyword>